<dbReference type="Proteomes" id="UP000245926">
    <property type="component" value="Chromosome"/>
</dbReference>
<gene>
    <name evidence="2" type="ORF">DK389_18445</name>
</gene>
<dbReference type="AlphaFoldDB" id="A0A2U8W922"/>
<dbReference type="GO" id="GO:0110154">
    <property type="term" value="P:RNA decapping"/>
    <property type="evidence" value="ECO:0007669"/>
    <property type="project" value="TreeGrafter"/>
</dbReference>
<organism evidence="2 3">
    <name type="scientific">Methylobacterium durans</name>
    <dbReference type="NCBI Taxonomy" id="2202825"/>
    <lineage>
        <taxon>Bacteria</taxon>
        <taxon>Pseudomonadati</taxon>
        <taxon>Pseudomonadota</taxon>
        <taxon>Alphaproteobacteria</taxon>
        <taxon>Hyphomicrobiales</taxon>
        <taxon>Methylobacteriaceae</taxon>
        <taxon>Methylobacterium</taxon>
    </lineage>
</organism>
<dbReference type="GO" id="GO:0016791">
    <property type="term" value="F:phosphatase activity"/>
    <property type="evidence" value="ECO:0007669"/>
    <property type="project" value="TreeGrafter"/>
</dbReference>
<dbReference type="Gene3D" id="3.60.21.10">
    <property type="match status" value="1"/>
</dbReference>
<dbReference type="OrthoDB" id="9807890at2"/>
<dbReference type="KEGG" id="mets:DK389_18445"/>
<evidence type="ECO:0000259" key="1">
    <source>
        <dbReference type="Pfam" id="PF00149"/>
    </source>
</evidence>
<protein>
    <submittedName>
        <fullName evidence="2">Serine/threonine protein phosphatase</fullName>
    </submittedName>
</protein>
<accession>A0A2U8W922</accession>
<dbReference type="GO" id="GO:0008803">
    <property type="term" value="F:bis(5'-nucleosyl)-tetraphosphatase (symmetrical) activity"/>
    <property type="evidence" value="ECO:0007669"/>
    <property type="project" value="TreeGrafter"/>
</dbReference>
<evidence type="ECO:0000313" key="3">
    <source>
        <dbReference type="Proteomes" id="UP000245926"/>
    </source>
</evidence>
<dbReference type="PANTHER" id="PTHR42850:SF4">
    <property type="entry name" value="ZINC-DEPENDENT ENDOPOLYPHOSPHATASE"/>
    <property type="match status" value="1"/>
</dbReference>
<name>A0A2U8W922_9HYPH</name>
<dbReference type="PANTHER" id="PTHR42850">
    <property type="entry name" value="METALLOPHOSPHOESTERASE"/>
    <property type="match status" value="1"/>
</dbReference>
<dbReference type="CDD" id="cd00144">
    <property type="entry name" value="MPP_PPP_family"/>
    <property type="match status" value="1"/>
</dbReference>
<sequence>MTDVLTYAIGDIHGCCDLLDALLAKIEAHRAGRPHRLVFLGDYIDRGPDSAGVIRMVRRLHWSDPERVTCLIGNHEAMLLACLHTPGATEHWLRNGGGETLASFGLDAIEDFPGDVLDWIETLPSVHADAQRWYVHAGFRPGCTPPDPDIQNRIWIREPFLSEDFDFGRHVVHGHTPLTSGEPDVLRHRTNLDTAAIYGGALTAGVFNDAQGPAIDFLSVSARRYEG</sequence>
<dbReference type="InterPro" id="IPR029052">
    <property type="entry name" value="Metallo-depent_PP-like"/>
</dbReference>
<dbReference type="EMBL" id="CP029550">
    <property type="protein sequence ID" value="AWN42118.1"/>
    <property type="molecule type" value="Genomic_DNA"/>
</dbReference>
<proteinExistence type="predicted"/>
<dbReference type="SUPFAM" id="SSF56300">
    <property type="entry name" value="Metallo-dependent phosphatases"/>
    <property type="match status" value="1"/>
</dbReference>
<reference evidence="3" key="1">
    <citation type="submission" date="2018-05" db="EMBL/GenBank/DDBJ databases">
        <title>Complete Genome Sequence of Methylobacterium sp. 17SD2-17.</title>
        <authorList>
            <person name="Srinivasan S."/>
        </authorList>
    </citation>
    <scope>NUCLEOTIDE SEQUENCE [LARGE SCALE GENOMIC DNA]</scope>
    <source>
        <strain evidence="3">17SD2-17</strain>
    </source>
</reference>
<dbReference type="Pfam" id="PF00149">
    <property type="entry name" value="Metallophos"/>
    <property type="match status" value="1"/>
</dbReference>
<evidence type="ECO:0000313" key="2">
    <source>
        <dbReference type="EMBL" id="AWN42118.1"/>
    </source>
</evidence>
<feature type="domain" description="Calcineurin-like phosphoesterase" evidence="1">
    <location>
        <begin position="8"/>
        <end position="186"/>
    </location>
</feature>
<dbReference type="RefSeq" id="WP_109891687.1">
    <property type="nucleotide sequence ID" value="NZ_CP029550.1"/>
</dbReference>
<dbReference type="GO" id="GO:0005737">
    <property type="term" value="C:cytoplasm"/>
    <property type="evidence" value="ECO:0007669"/>
    <property type="project" value="TreeGrafter"/>
</dbReference>
<dbReference type="InterPro" id="IPR050126">
    <property type="entry name" value="Ap4A_hydrolase"/>
</dbReference>
<dbReference type="InterPro" id="IPR004843">
    <property type="entry name" value="Calcineurin-like_PHP"/>
</dbReference>
<keyword evidence="3" id="KW-1185">Reference proteome</keyword>